<name>A0A0V0Z9R2_9BILA</name>
<dbReference type="AlphaFoldDB" id="A0A0V0Z9R2"/>
<evidence type="ECO:0000256" key="1">
    <source>
        <dbReference type="SAM" id="MobiDB-lite"/>
    </source>
</evidence>
<keyword evidence="3" id="KW-1185">Reference proteome</keyword>
<feature type="region of interest" description="Disordered" evidence="1">
    <location>
        <begin position="260"/>
        <end position="290"/>
    </location>
</feature>
<evidence type="ECO:0000313" key="2">
    <source>
        <dbReference type="EMBL" id="KRY09287.1"/>
    </source>
</evidence>
<comment type="caution">
    <text evidence="2">The sequence shown here is derived from an EMBL/GenBank/DDBJ whole genome shotgun (WGS) entry which is preliminary data.</text>
</comment>
<gene>
    <name evidence="2" type="ORF">T12_16694</name>
</gene>
<feature type="compositionally biased region" description="Basic and acidic residues" evidence="1">
    <location>
        <begin position="275"/>
        <end position="290"/>
    </location>
</feature>
<evidence type="ECO:0000313" key="3">
    <source>
        <dbReference type="Proteomes" id="UP000054783"/>
    </source>
</evidence>
<reference evidence="2 3" key="1">
    <citation type="submission" date="2015-01" db="EMBL/GenBank/DDBJ databases">
        <title>Evolution of Trichinella species and genotypes.</title>
        <authorList>
            <person name="Korhonen P.K."/>
            <person name="Edoardo P."/>
            <person name="Giuseppe L.R."/>
            <person name="Gasser R.B."/>
        </authorList>
    </citation>
    <scope>NUCLEOTIDE SEQUENCE [LARGE SCALE GENOMIC DNA]</scope>
    <source>
        <strain evidence="2">ISS2496</strain>
    </source>
</reference>
<protein>
    <submittedName>
        <fullName evidence="2">Uncharacterized protein</fullName>
    </submittedName>
</protein>
<feature type="compositionally biased region" description="Polar residues" evidence="1">
    <location>
        <begin position="261"/>
        <end position="272"/>
    </location>
</feature>
<sequence length="290" mass="33344">MSILKHMQQLSNCNQLQTVADLQNGDDHLLFSGGIVGVGFAVVGLQKIHRDLCDVLFAFVDKLFGEHFRLTLGHRPYDARLSQRDQSVQFRVCGTDAVEIRLANDFFELDHLYWRRALQNSKIRNHAVVVDGDQARVGAFEADANFHTVFRKLSRLSVHRLLELLEHVWLDRSGEHFQEKILTVLVVVDEVTRAVDNGLDQLVCSFQRHQQRIVVCIVGGNRHQTTVAVQAQREHDPYDGRAHIPSVDDAAQRHFGFVDQPDQTGEHQQQQPDVPLERLQHHTFDEFRRR</sequence>
<dbReference type="EMBL" id="JYDQ01000281">
    <property type="protein sequence ID" value="KRY09287.1"/>
    <property type="molecule type" value="Genomic_DNA"/>
</dbReference>
<dbReference type="Proteomes" id="UP000054783">
    <property type="component" value="Unassembled WGS sequence"/>
</dbReference>
<accession>A0A0V0Z9R2</accession>
<organism evidence="2 3">
    <name type="scientific">Trichinella patagoniensis</name>
    <dbReference type="NCBI Taxonomy" id="990121"/>
    <lineage>
        <taxon>Eukaryota</taxon>
        <taxon>Metazoa</taxon>
        <taxon>Ecdysozoa</taxon>
        <taxon>Nematoda</taxon>
        <taxon>Enoplea</taxon>
        <taxon>Dorylaimia</taxon>
        <taxon>Trichinellida</taxon>
        <taxon>Trichinellidae</taxon>
        <taxon>Trichinella</taxon>
    </lineage>
</organism>
<proteinExistence type="predicted"/>